<dbReference type="PANTHER" id="PTHR30087">
    <property type="entry name" value="INNER MEMBRANE PROTEIN"/>
    <property type="match status" value="1"/>
</dbReference>
<gene>
    <name evidence="1" type="ORF">K3G22_17715</name>
</gene>
<proteinExistence type="predicted"/>
<dbReference type="RefSeq" id="WP_061782995.1">
    <property type="nucleotide sequence ID" value="NZ_BMPK01000001.1"/>
</dbReference>
<accession>A0ABX8XBC7</accession>
<evidence type="ECO:0000313" key="2">
    <source>
        <dbReference type="Proteomes" id="UP000827084"/>
    </source>
</evidence>
<name>A0ABX8XBC7_SHEPU</name>
<dbReference type="EMBL" id="CP080635">
    <property type="protein sequence ID" value="QYX72539.1"/>
    <property type="molecule type" value="Genomic_DNA"/>
</dbReference>
<reference evidence="1 2" key="1">
    <citation type="submission" date="2021-08" db="EMBL/GenBank/DDBJ databases">
        <title>Shewanella putrefaciens YZ-J, complete genome.</title>
        <authorList>
            <person name="Yi Z."/>
        </authorList>
    </citation>
    <scope>NUCLEOTIDE SEQUENCE [LARGE SCALE GENOMIC DNA]</scope>
    <source>
        <strain evidence="1 2">YZ-J</strain>
    </source>
</reference>
<dbReference type="Pfam" id="PF04463">
    <property type="entry name" value="2-thiour_desulf"/>
    <property type="match status" value="1"/>
</dbReference>
<dbReference type="PANTHER" id="PTHR30087:SF1">
    <property type="entry name" value="HYPOTHETICAL CYTOSOLIC PROTEIN"/>
    <property type="match status" value="1"/>
</dbReference>
<sequence>MGGMRHLGMTVEKVLVSSCLLGQAVRYDGGHNLMESELVQTWLEQGRIVAICPECAGGLPTPRPPAERIGQRILTAQGEDVTHAFSLGADLALKLAQQHGIKVAILKARSPSCGNRQIYDGQFVKQLIAGQGLTAEKLSAAGITVFNEFELSDAAAFVTELEASSVRR</sequence>
<dbReference type="Proteomes" id="UP000827084">
    <property type="component" value="Chromosome"/>
</dbReference>
<keyword evidence="2" id="KW-1185">Reference proteome</keyword>
<protein>
    <submittedName>
        <fullName evidence="1">DUF523 domain-containing protein</fullName>
    </submittedName>
</protein>
<dbReference type="InterPro" id="IPR007553">
    <property type="entry name" value="2-thiour_desulf"/>
</dbReference>
<evidence type="ECO:0000313" key="1">
    <source>
        <dbReference type="EMBL" id="QYX72539.1"/>
    </source>
</evidence>
<dbReference type="GeneID" id="67445136"/>
<organism evidence="1 2">
    <name type="scientific">Shewanella putrefaciens</name>
    <name type="common">Pseudomonas putrefaciens</name>
    <dbReference type="NCBI Taxonomy" id="24"/>
    <lineage>
        <taxon>Bacteria</taxon>
        <taxon>Pseudomonadati</taxon>
        <taxon>Pseudomonadota</taxon>
        <taxon>Gammaproteobacteria</taxon>
        <taxon>Alteromonadales</taxon>
        <taxon>Shewanellaceae</taxon>
        <taxon>Shewanella</taxon>
    </lineage>
</organism>